<comment type="similarity">
    <text evidence="7">Belongs to the NRAMP family.</text>
</comment>
<dbReference type="NCBIfam" id="TIGR01197">
    <property type="entry name" value="nramp"/>
    <property type="match status" value="1"/>
</dbReference>
<feature type="transmembrane region" description="Helical" evidence="7">
    <location>
        <begin position="49"/>
        <end position="73"/>
    </location>
</feature>
<dbReference type="GO" id="GO:0046872">
    <property type="term" value="F:metal ion binding"/>
    <property type="evidence" value="ECO:0007669"/>
    <property type="project" value="UniProtKB-UniRule"/>
</dbReference>
<evidence type="ECO:0000256" key="7">
    <source>
        <dbReference type="HAMAP-Rule" id="MF_00221"/>
    </source>
</evidence>
<feature type="transmembrane region" description="Helical" evidence="7">
    <location>
        <begin position="388"/>
        <end position="405"/>
    </location>
</feature>
<keyword evidence="7" id="KW-0406">Ion transport</keyword>
<keyword evidence="5 7" id="KW-1133">Transmembrane helix</keyword>
<proteinExistence type="inferred from homology"/>
<keyword evidence="2 7" id="KW-0813">Transport</keyword>
<dbReference type="NCBIfam" id="NF001923">
    <property type="entry name" value="PRK00701.1"/>
    <property type="match status" value="1"/>
</dbReference>
<name>A0A346DZJ7_9ENTR</name>
<evidence type="ECO:0000313" key="8">
    <source>
        <dbReference type="EMBL" id="AXN02152.1"/>
    </source>
</evidence>
<dbReference type="Proteomes" id="UP000256856">
    <property type="component" value="Chromosome"/>
</dbReference>
<keyword evidence="7" id="KW-1003">Cell membrane</keyword>
<comment type="subcellular location">
    <subcellularLocation>
        <location evidence="7">Cell membrane</location>
        <topology evidence="7">Multi-pass membrane protein</topology>
    </subcellularLocation>
    <subcellularLocation>
        <location evidence="1">Membrane</location>
        <topology evidence="1">Multi-pass membrane protein</topology>
    </subcellularLocation>
</comment>
<comment type="function">
    <text evidence="7">H(+)-stimulated, divalent metal cation uptake system.</text>
</comment>
<evidence type="ECO:0000256" key="6">
    <source>
        <dbReference type="ARBA" id="ARBA00023136"/>
    </source>
</evidence>
<dbReference type="AlphaFoldDB" id="A0A346DZJ7"/>
<keyword evidence="4 7" id="KW-0769">Symport</keyword>
<feature type="transmembrane region" description="Helical" evidence="7">
    <location>
        <begin position="346"/>
        <end position="367"/>
    </location>
</feature>
<gene>
    <name evidence="7" type="primary">mntH</name>
    <name evidence="8" type="ORF">C9I82_183</name>
</gene>
<dbReference type="GO" id="GO:0015086">
    <property type="term" value="F:cadmium ion transmembrane transporter activity"/>
    <property type="evidence" value="ECO:0007669"/>
    <property type="project" value="TreeGrafter"/>
</dbReference>
<feature type="transmembrane region" description="Helical" evidence="7">
    <location>
        <begin position="93"/>
        <end position="114"/>
    </location>
</feature>
<evidence type="ECO:0000256" key="5">
    <source>
        <dbReference type="ARBA" id="ARBA00022989"/>
    </source>
</evidence>
<feature type="transmembrane region" description="Helical" evidence="7">
    <location>
        <begin position="282"/>
        <end position="307"/>
    </location>
</feature>
<feature type="transmembrane region" description="Helical" evidence="7">
    <location>
        <begin position="153"/>
        <end position="173"/>
    </location>
</feature>
<sequence length="410" mass="44764">MSNEIMIQKNKNKSNKLIILGPAFIAAIGYIDPGNFATNIQAGAAYGYTLLWVVTLANIMAILIQLMSAKLGIATNKNLAEHIRDNLPKPIVWFYWIQAEIIAIATDLAEFLGATIGIKLITNISLSNSAIIVGILTFLILTIQKKGKKTLEIIIGILLLLVATAYLIELFYSKPKLSLLIKGLIIPSLPTTNSVFLSAGILGATIMPHVIYLHSSLTQYKTNIGTKKELYASTKIDIAIAMTIASFINLAMLTTSSAVFYYHGITKITDLNQAYLTLKPLLNQAAATIFGLSLIAAGISSTVVGTLAGQIMMQGFINFYIPVWIRRIITILPSFIIILIKLNPTTILVISQVLLSFGISLALIPLLSFTGNKKLMGELVNSKLLQKTGWIIVTFIITINLYLIIKEIIN</sequence>
<accession>A0A346DZJ7</accession>
<organism evidence="8 9">
    <name type="scientific">Candidatus Purcelliella pentastirinorum</name>
    <dbReference type="NCBI Taxonomy" id="472834"/>
    <lineage>
        <taxon>Bacteria</taxon>
        <taxon>Pseudomonadati</taxon>
        <taxon>Pseudomonadota</taxon>
        <taxon>Gammaproteobacteria</taxon>
        <taxon>Enterobacterales</taxon>
        <taxon>Enterobacteriaceae</taxon>
        <taxon>Candidatus Purcelliella</taxon>
    </lineage>
</organism>
<evidence type="ECO:0000256" key="4">
    <source>
        <dbReference type="ARBA" id="ARBA00022847"/>
    </source>
</evidence>
<protein>
    <recommendedName>
        <fullName evidence="7">Divalent metal cation transporter MntH</fullName>
    </recommendedName>
</protein>
<evidence type="ECO:0000313" key="9">
    <source>
        <dbReference type="Proteomes" id="UP000256856"/>
    </source>
</evidence>
<evidence type="ECO:0000256" key="1">
    <source>
        <dbReference type="ARBA" id="ARBA00004141"/>
    </source>
</evidence>
<dbReference type="GO" id="GO:0005886">
    <property type="term" value="C:plasma membrane"/>
    <property type="evidence" value="ECO:0007669"/>
    <property type="project" value="UniProtKB-SubCell"/>
</dbReference>
<keyword evidence="9" id="KW-1185">Reference proteome</keyword>
<keyword evidence="6 7" id="KW-0472">Membrane</keyword>
<dbReference type="PANTHER" id="PTHR11706:SF33">
    <property type="entry name" value="NATURAL RESISTANCE-ASSOCIATED MACROPHAGE PROTEIN 2"/>
    <property type="match status" value="1"/>
</dbReference>
<dbReference type="Pfam" id="PF01566">
    <property type="entry name" value="Nramp"/>
    <property type="match status" value="1"/>
</dbReference>
<dbReference type="GO" id="GO:0015293">
    <property type="term" value="F:symporter activity"/>
    <property type="evidence" value="ECO:0007669"/>
    <property type="project" value="UniProtKB-UniRule"/>
</dbReference>
<feature type="transmembrane region" description="Helical" evidence="7">
    <location>
        <begin position="236"/>
        <end position="262"/>
    </location>
</feature>
<dbReference type="GO" id="GO:0034755">
    <property type="term" value="P:iron ion transmembrane transport"/>
    <property type="evidence" value="ECO:0007669"/>
    <property type="project" value="TreeGrafter"/>
</dbReference>
<dbReference type="HAMAP" id="MF_00221">
    <property type="entry name" value="NRAMP"/>
    <property type="match status" value="1"/>
</dbReference>
<keyword evidence="3 7" id="KW-0812">Transmembrane</keyword>
<evidence type="ECO:0000256" key="3">
    <source>
        <dbReference type="ARBA" id="ARBA00022692"/>
    </source>
</evidence>
<feature type="transmembrane region" description="Helical" evidence="7">
    <location>
        <begin position="193"/>
        <end position="215"/>
    </location>
</feature>
<dbReference type="EMBL" id="CP028374">
    <property type="protein sequence ID" value="AXN02152.1"/>
    <property type="molecule type" value="Genomic_DNA"/>
</dbReference>
<dbReference type="NCBIfam" id="NF037982">
    <property type="entry name" value="Nramp_1"/>
    <property type="match status" value="1"/>
</dbReference>
<dbReference type="KEGG" id="ppet:C9I82_183"/>
<feature type="transmembrane region" description="Helical" evidence="7">
    <location>
        <begin position="120"/>
        <end position="141"/>
    </location>
</feature>
<dbReference type="GO" id="GO:0005384">
    <property type="term" value="F:manganese ion transmembrane transporter activity"/>
    <property type="evidence" value="ECO:0007669"/>
    <property type="project" value="TreeGrafter"/>
</dbReference>
<reference evidence="8 9" key="1">
    <citation type="submission" date="2018-03" db="EMBL/GenBank/DDBJ databases">
        <title>A parallel universe: an anciently diverged bacterial symbiosis in a Hawaiian planthopper (Hemiptera: Cixiidae) reveals rearranged nutritional responsibilities.</title>
        <authorList>
            <person name="Bennett G."/>
            <person name="Mao M."/>
        </authorList>
    </citation>
    <scope>NUCLEOTIDE SEQUENCE [LARGE SCALE GENOMIC DNA]</scope>
    <source>
        <strain evidence="8 9">OLIH</strain>
    </source>
</reference>
<feature type="transmembrane region" description="Helical" evidence="7">
    <location>
        <begin position="319"/>
        <end position="340"/>
    </location>
</feature>
<evidence type="ECO:0000256" key="2">
    <source>
        <dbReference type="ARBA" id="ARBA00022448"/>
    </source>
</evidence>
<dbReference type="PRINTS" id="PR00447">
    <property type="entry name" value="NATRESASSCMP"/>
</dbReference>
<dbReference type="InterPro" id="IPR001046">
    <property type="entry name" value="NRAMP_fam"/>
</dbReference>
<dbReference type="PANTHER" id="PTHR11706">
    <property type="entry name" value="SOLUTE CARRIER PROTEIN FAMILY 11 MEMBER"/>
    <property type="match status" value="1"/>
</dbReference>